<dbReference type="SUPFAM" id="SSF56672">
    <property type="entry name" value="DNA/RNA polymerases"/>
    <property type="match status" value="1"/>
</dbReference>
<dbReference type="GO" id="GO:0071897">
    <property type="term" value="P:DNA biosynthetic process"/>
    <property type="evidence" value="ECO:0007669"/>
    <property type="project" value="UniProtKB-ARBA"/>
</dbReference>
<comment type="caution">
    <text evidence="2">The sequence shown here is derived from an EMBL/GenBank/DDBJ whole genome shotgun (WGS) entry which is preliminary data.</text>
</comment>
<dbReference type="EMBL" id="CAKXAJ010026561">
    <property type="protein sequence ID" value="CAH2270055.1"/>
    <property type="molecule type" value="Genomic_DNA"/>
</dbReference>
<dbReference type="Pfam" id="PF00078">
    <property type="entry name" value="RVT_1"/>
    <property type="match status" value="1"/>
</dbReference>
<dbReference type="CDD" id="cd01650">
    <property type="entry name" value="RT_nLTR_like"/>
    <property type="match status" value="1"/>
</dbReference>
<gene>
    <name evidence="2" type="primary">jg17908</name>
    <name evidence="2" type="ORF">PAEG_LOCUS27979</name>
</gene>
<dbReference type="InterPro" id="IPR043502">
    <property type="entry name" value="DNA/RNA_pol_sf"/>
</dbReference>
<dbReference type="AlphaFoldDB" id="A0A8S4SM00"/>
<dbReference type="InterPro" id="IPR000477">
    <property type="entry name" value="RT_dom"/>
</dbReference>
<evidence type="ECO:0000259" key="1">
    <source>
        <dbReference type="PROSITE" id="PS50878"/>
    </source>
</evidence>
<name>A0A8S4SM00_9NEOP</name>
<sequence length="402" mass="46776">MNIATIFYQNLYRSTRKTTSPTPIRLNNNDPVLPFIDAEIELSIKKLTVDKCPGPDGITNDVLKAGCSLLNNPLTKLFNLILQQKTIPNQWTTSEIILIYKNGDAKQISNYRPISLISCIYKVFATTLLRRVTKIIDENQSIEQAGFMKNYSTLDHIHTLKLVIEKYVEFTKPLYIVFIDYSKAFDSLHHNSIWQSLNEEGNSDYIELIRIYETSRSRVRLESPGPFFKIERGVKQGDPLSPKLFITVLESIFRKLNWENKGIKINGKYLSHLRFADDLVLLSEDPKELQYMLESLNRESETVGLEMNKGKTKVMTNKERVPITIKSTNIEYVKDYIYLGHLISFEFCTDKEIDRRIKSTWNKYWAMKEIAEKTWARAAMDRKSWLLMEEAFTAKCGPYNKY</sequence>
<evidence type="ECO:0000313" key="3">
    <source>
        <dbReference type="Proteomes" id="UP000838756"/>
    </source>
</evidence>
<feature type="domain" description="Reverse transcriptase" evidence="1">
    <location>
        <begin position="80"/>
        <end position="343"/>
    </location>
</feature>
<keyword evidence="3" id="KW-1185">Reference proteome</keyword>
<proteinExistence type="predicted"/>
<dbReference type="OrthoDB" id="407509at2759"/>
<dbReference type="Proteomes" id="UP000838756">
    <property type="component" value="Unassembled WGS sequence"/>
</dbReference>
<accession>A0A8S4SM00</accession>
<protein>
    <submittedName>
        <fullName evidence="2">Jg17908 protein</fullName>
    </submittedName>
</protein>
<dbReference type="PANTHER" id="PTHR47027:SF29">
    <property type="entry name" value="C2H2-TYPE DOMAIN-CONTAINING PROTEIN"/>
    <property type="match status" value="1"/>
</dbReference>
<dbReference type="PANTHER" id="PTHR47027">
    <property type="entry name" value="REVERSE TRANSCRIPTASE DOMAIN-CONTAINING PROTEIN"/>
    <property type="match status" value="1"/>
</dbReference>
<reference evidence="2" key="1">
    <citation type="submission" date="2022-03" db="EMBL/GenBank/DDBJ databases">
        <authorList>
            <person name="Lindestad O."/>
        </authorList>
    </citation>
    <scope>NUCLEOTIDE SEQUENCE</scope>
</reference>
<organism evidence="2 3">
    <name type="scientific">Pararge aegeria aegeria</name>
    <dbReference type="NCBI Taxonomy" id="348720"/>
    <lineage>
        <taxon>Eukaryota</taxon>
        <taxon>Metazoa</taxon>
        <taxon>Ecdysozoa</taxon>
        <taxon>Arthropoda</taxon>
        <taxon>Hexapoda</taxon>
        <taxon>Insecta</taxon>
        <taxon>Pterygota</taxon>
        <taxon>Neoptera</taxon>
        <taxon>Endopterygota</taxon>
        <taxon>Lepidoptera</taxon>
        <taxon>Glossata</taxon>
        <taxon>Ditrysia</taxon>
        <taxon>Papilionoidea</taxon>
        <taxon>Nymphalidae</taxon>
        <taxon>Satyrinae</taxon>
        <taxon>Satyrini</taxon>
        <taxon>Parargina</taxon>
        <taxon>Pararge</taxon>
    </lineage>
</organism>
<evidence type="ECO:0000313" key="2">
    <source>
        <dbReference type="EMBL" id="CAH2270055.1"/>
    </source>
</evidence>
<dbReference type="PROSITE" id="PS50878">
    <property type="entry name" value="RT_POL"/>
    <property type="match status" value="1"/>
</dbReference>